<dbReference type="AlphaFoldDB" id="A0A397V424"/>
<organism evidence="1 2">
    <name type="scientific">Gigaspora rosea</name>
    <dbReference type="NCBI Taxonomy" id="44941"/>
    <lineage>
        <taxon>Eukaryota</taxon>
        <taxon>Fungi</taxon>
        <taxon>Fungi incertae sedis</taxon>
        <taxon>Mucoromycota</taxon>
        <taxon>Glomeromycotina</taxon>
        <taxon>Glomeromycetes</taxon>
        <taxon>Diversisporales</taxon>
        <taxon>Gigasporaceae</taxon>
        <taxon>Gigaspora</taxon>
    </lineage>
</organism>
<keyword evidence="2" id="KW-1185">Reference proteome</keyword>
<sequence>MCQSRYCTTIKSFKVRNSCNSMVARELCIVIASYLIPYIQYICTYSYKNQSAIYLIRNLYLRYGPLFYRNYLWPTIKSGRTYAYTKNASLISQ</sequence>
<name>A0A397V424_9GLOM</name>
<comment type="caution">
    <text evidence="1">The sequence shown here is derived from an EMBL/GenBank/DDBJ whole genome shotgun (WGS) entry which is preliminary data.</text>
</comment>
<dbReference type="Proteomes" id="UP000266673">
    <property type="component" value="Unassembled WGS sequence"/>
</dbReference>
<dbReference type="EMBL" id="QKWP01000867">
    <property type="protein sequence ID" value="RIB14066.1"/>
    <property type="molecule type" value="Genomic_DNA"/>
</dbReference>
<protein>
    <submittedName>
        <fullName evidence="1">Uncharacterized protein</fullName>
    </submittedName>
</protein>
<evidence type="ECO:0000313" key="1">
    <source>
        <dbReference type="EMBL" id="RIB14066.1"/>
    </source>
</evidence>
<evidence type="ECO:0000313" key="2">
    <source>
        <dbReference type="Proteomes" id="UP000266673"/>
    </source>
</evidence>
<accession>A0A397V424</accession>
<gene>
    <name evidence="1" type="ORF">C2G38_2096880</name>
</gene>
<proteinExistence type="predicted"/>
<reference evidence="1 2" key="1">
    <citation type="submission" date="2018-06" db="EMBL/GenBank/DDBJ databases">
        <title>Comparative genomics reveals the genomic features of Rhizophagus irregularis, R. cerebriforme, R. diaphanum and Gigaspora rosea, and their symbiotic lifestyle signature.</title>
        <authorList>
            <person name="Morin E."/>
            <person name="San Clemente H."/>
            <person name="Chen E.C.H."/>
            <person name="De La Providencia I."/>
            <person name="Hainaut M."/>
            <person name="Kuo A."/>
            <person name="Kohler A."/>
            <person name="Murat C."/>
            <person name="Tang N."/>
            <person name="Roy S."/>
            <person name="Loubradou J."/>
            <person name="Henrissat B."/>
            <person name="Grigoriev I.V."/>
            <person name="Corradi N."/>
            <person name="Roux C."/>
            <person name="Martin F.M."/>
        </authorList>
    </citation>
    <scope>NUCLEOTIDE SEQUENCE [LARGE SCALE GENOMIC DNA]</scope>
    <source>
        <strain evidence="1 2">DAOM 194757</strain>
    </source>
</reference>